<protein>
    <recommendedName>
        <fullName evidence="6">DUF4832 domain-containing protein</fullName>
    </recommendedName>
</protein>
<dbReference type="Gene3D" id="2.60.120.260">
    <property type="entry name" value="Galactose-binding domain-like"/>
    <property type="match status" value="1"/>
</dbReference>
<feature type="chain" id="PRO_5042901802" description="DUF4832 domain-containing protein" evidence="1">
    <location>
        <begin position="22"/>
        <end position="663"/>
    </location>
</feature>
<feature type="domain" description="DUF4874" evidence="3">
    <location>
        <begin position="46"/>
        <end position="225"/>
    </location>
</feature>
<evidence type="ECO:0008006" key="6">
    <source>
        <dbReference type="Google" id="ProtNLM"/>
    </source>
</evidence>
<evidence type="ECO:0000313" key="5">
    <source>
        <dbReference type="Proteomes" id="UP001347796"/>
    </source>
</evidence>
<keyword evidence="5" id="KW-1185">Reference proteome</keyword>
<feature type="domain" description="DUF4832" evidence="2">
    <location>
        <begin position="249"/>
        <end position="453"/>
    </location>
</feature>
<dbReference type="Pfam" id="PF16116">
    <property type="entry name" value="DUF4832"/>
    <property type="match status" value="1"/>
</dbReference>
<name>A0AAN8Q7I1_PATCE</name>
<dbReference type="EMBL" id="JAZGQO010000002">
    <property type="protein sequence ID" value="KAK6190667.1"/>
    <property type="molecule type" value="Genomic_DNA"/>
</dbReference>
<evidence type="ECO:0000256" key="1">
    <source>
        <dbReference type="SAM" id="SignalP"/>
    </source>
</evidence>
<reference evidence="4 5" key="1">
    <citation type="submission" date="2024-01" db="EMBL/GenBank/DDBJ databases">
        <title>The genome of the rayed Mediterranean limpet Patella caerulea (Linnaeus, 1758).</title>
        <authorList>
            <person name="Anh-Thu Weber A."/>
            <person name="Halstead-Nussloch G."/>
        </authorList>
    </citation>
    <scope>NUCLEOTIDE SEQUENCE [LARGE SCALE GENOMIC DNA]</scope>
    <source>
        <strain evidence="4">AATW-2023a</strain>
        <tissue evidence="4">Whole specimen</tissue>
    </source>
</reference>
<evidence type="ECO:0000259" key="2">
    <source>
        <dbReference type="Pfam" id="PF16116"/>
    </source>
</evidence>
<dbReference type="Pfam" id="PF16173">
    <property type="entry name" value="DUF4874"/>
    <property type="match status" value="1"/>
</dbReference>
<gene>
    <name evidence="4" type="ORF">SNE40_002479</name>
</gene>
<dbReference type="Proteomes" id="UP001347796">
    <property type="component" value="Unassembled WGS sequence"/>
</dbReference>
<evidence type="ECO:0000259" key="3">
    <source>
        <dbReference type="Pfam" id="PF16173"/>
    </source>
</evidence>
<organism evidence="4 5">
    <name type="scientific">Patella caerulea</name>
    <name type="common">Rayed Mediterranean limpet</name>
    <dbReference type="NCBI Taxonomy" id="87958"/>
    <lineage>
        <taxon>Eukaryota</taxon>
        <taxon>Metazoa</taxon>
        <taxon>Spiralia</taxon>
        <taxon>Lophotrochozoa</taxon>
        <taxon>Mollusca</taxon>
        <taxon>Gastropoda</taxon>
        <taxon>Patellogastropoda</taxon>
        <taxon>Patelloidea</taxon>
        <taxon>Patellidae</taxon>
        <taxon>Patella</taxon>
    </lineage>
</organism>
<proteinExistence type="predicted"/>
<keyword evidence="1" id="KW-0732">Signal</keyword>
<comment type="caution">
    <text evidence="4">The sequence shown here is derived from an EMBL/GenBank/DDBJ whole genome shotgun (WGS) entry which is preliminary data.</text>
</comment>
<sequence length="663" mass="74521">MVVVDLVKCLFVLLQINIIEGACNGCSDLRGYQVIHYHESNDLIQNPGRGFYVQFETKASPFNPLTVHYLDSVRNEKHLSLMLRMYVLNTFVDSPLSSSFLHQVRTDMETARTAGWSVILRFSYTATQRPSAPYGDAAKNVMLNHIQQLGPIWRDFQDVISVIQAGFIGTWGEWFYTTSFGDPQHPSSTGQNGISNEHWSDRKDVLFAILQAAPKSISVQVRTPLYKTKFFGESATQASDVWDQKDKARTGHHNDCFLKSDFDAGTYVDILKDKAYLAADSARVPVGGETCGRSSRSNCNTATKELEEFHWSFINRQYHPDVLNDWKSQGCYGTIEKRLGYRLILIKGEFPRTAYHGNTLCYRLTLKNSGYAAPYKKWTGHLLLRSKTTGKYYSGDISDGLSRVWFPKEGTEHVLSGEVKVSTTIPAGHYDLYISFVEASAANSVNYYILFNNENVPNDRTGLNSLHASIEISSSSRIVASTCESLKSWHPPTAGRHSRILKQGSGCQKITVPNGSFEDDSTDWQQYSGGFQYSKAQAESGQRSIKVSNGGASYKFTFSSAITKFTLTGYSKFIGNPRTATADYSLYCDIERADGSYLWGQNAPFSTENSKWHQRILNVYVAQGMKSANCYVLYRNQNSGEAYFDQIEMWKVDENTDLSTCKV</sequence>
<feature type="signal peptide" evidence="1">
    <location>
        <begin position="1"/>
        <end position="21"/>
    </location>
</feature>
<evidence type="ECO:0000313" key="4">
    <source>
        <dbReference type="EMBL" id="KAK6190667.1"/>
    </source>
</evidence>
<dbReference type="InterPro" id="IPR032267">
    <property type="entry name" value="DUF4832"/>
</dbReference>
<dbReference type="AlphaFoldDB" id="A0AAN8Q7I1"/>
<accession>A0AAN8Q7I1</accession>
<dbReference type="InterPro" id="IPR032379">
    <property type="entry name" value="DUF4874"/>
</dbReference>